<accession>A0A844AYG4</accession>
<evidence type="ECO:0000313" key="2">
    <source>
        <dbReference type="EMBL" id="MQY43384.1"/>
    </source>
</evidence>
<feature type="compositionally biased region" description="Acidic residues" evidence="1">
    <location>
        <begin position="365"/>
        <end position="376"/>
    </location>
</feature>
<feature type="compositionally biased region" description="Basic and acidic residues" evidence="1">
    <location>
        <begin position="344"/>
        <end position="357"/>
    </location>
</feature>
<comment type="caution">
    <text evidence="2">The sequence shown here is derived from an EMBL/GenBank/DDBJ whole genome shotgun (WGS) entry which is preliminary data.</text>
</comment>
<evidence type="ECO:0008006" key="4">
    <source>
        <dbReference type="Google" id="ProtNLM"/>
    </source>
</evidence>
<feature type="compositionally biased region" description="Acidic residues" evidence="1">
    <location>
        <begin position="233"/>
        <end position="281"/>
    </location>
</feature>
<keyword evidence="3" id="KW-1185">Reference proteome</keyword>
<feature type="compositionally biased region" description="Basic residues" evidence="1">
    <location>
        <begin position="419"/>
        <end position="428"/>
    </location>
</feature>
<evidence type="ECO:0000256" key="1">
    <source>
        <dbReference type="SAM" id="MobiDB-lite"/>
    </source>
</evidence>
<dbReference type="EMBL" id="WIXK01000005">
    <property type="protein sequence ID" value="MQY43384.1"/>
    <property type="molecule type" value="Genomic_DNA"/>
</dbReference>
<dbReference type="RefSeq" id="WP_153548257.1">
    <property type="nucleotide sequence ID" value="NZ_WIXK01000005.1"/>
</dbReference>
<feature type="compositionally biased region" description="Low complexity" evidence="1">
    <location>
        <begin position="429"/>
        <end position="452"/>
    </location>
</feature>
<proteinExistence type="predicted"/>
<feature type="region of interest" description="Disordered" evidence="1">
    <location>
        <begin position="336"/>
        <end position="458"/>
    </location>
</feature>
<reference evidence="2 3" key="1">
    <citation type="submission" date="2019-10" db="EMBL/GenBank/DDBJ databases">
        <title>Epibacterium sp. nov., isolated from seawater.</title>
        <authorList>
            <person name="Zhang X."/>
            <person name="Li N."/>
        </authorList>
    </citation>
    <scope>NUCLEOTIDE SEQUENCE [LARGE SCALE GENOMIC DNA]</scope>
    <source>
        <strain evidence="2 3">SM1969</strain>
    </source>
</reference>
<name>A0A844AYG4_9RHOB</name>
<feature type="region of interest" description="Disordered" evidence="1">
    <location>
        <begin position="470"/>
        <end position="614"/>
    </location>
</feature>
<dbReference type="Proteomes" id="UP000436694">
    <property type="component" value="Unassembled WGS sequence"/>
</dbReference>
<dbReference type="AlphaFoldDB" id="A0A844AYG4"/>
<feature type="compositionally biased region" description="Low complexity" evidence="1">
    <location>
        <begin position="135"/>
        <end position="164"/>
    </location>
</feature>
<evidence type="ECO:0000313" key="3">
    <source>
        <dbReference type="Proteomes" id="UP000436694"/>
    </source>
</evidence>
<gene>
    <name evidence="2" type="ORF">GG681_12085</name>
</gene>
<sequence length="705" mass="74952">MVQNNKVLTVSYGTFSCTLEGFEDSFGTMKAIAEYFRDLASDDRYFGAEPPQPDADMLARIAQREIARQVEARTSNAGIHLRAASETTSDAPAVAPVAETPVADVTAADTPVAEAKVETAPVETAKIEAPQTQPAAETVTAPAKAATSAALAEPETLEAEQPAPVSEDTAASIEQPLEEEVSAEVPSETAQDDAQEETAAAAVESNYPIIADSTVEFFDADSAAADSAQVNEEAAEEEETPEEDDNLDFAEGALEEADADTIETETAEVEASEPDEVQEPEIDLDQIAAVVAETADTQPEAAEVLPAETVEVAEKPKPAANSIAAKLQRIRAVVSRTPADEFSEDQHAEALKTKSDDLSAALESEPADEEGLDNDDLIERALQELKADKAATEDVATVSEDAPKQNAPAAESAPETKPRRSRVIRVRRSAVAEPAAQKAAAQKTAAPASSLSADDEDDLRQELAAVEAELLAATGTKETSAPEAPKLPGSDVSRLMAAADEKLDDPDAAASREAYGHMRAAVSAAQGDKNDDAEDASADYRKDLASAVQPRRPVVRRRSERPAAAQNQPLKLVAEQRIDEPKPAEAKVVAKSTVRPRRVTTSMKPAAPETSDSNFAKYAHDTGAVELHEMLEAAASYLSFVKGQDVFSRPELINKVRATGTEFNREDSMRSFGRLLRDGKIARRQNGRFAASEEIGFQPQGRAAG</sequence>
<feature type="region of interest" description="Disordered" evidence="1">
    <location>
        <begin position="115"/>
        <end position="281"/>
    </location>
</feature>
<feature type="compositionally biased region" description="Basic and acidic residues" evidence="1">
    <location>
        <begin position="377"/>
        <end position="392"/>
    </location>
</feature>
<protein>
    <recommendedName>
        <fullName evidence="4">Lipoprotein</fullName>
    </recommendedName>
</protein>
<organism evidence="2 3">
    <name type="scientific">Tritonibacter aquimaris</name>
    <dbReference type="NCBI Taxonomy" id="2663379"/>
    <lineage>
        <taxon>Bacteria</taxon>
        <taxon>Pseudomonadati</taxon>
        <taxon>Pseudomonadota</taxon>
        <taxon>Alphaproteobacteria</taxon>
        <taxon>Rhodobacterales</taxon>
        <taxon>Paracoccaceae</taxon>
        <taxon>Tritonibacter</taxon>
    </lineage>
</organism>
<dbReference type="PROSITE" id="PS51257">
    <property type="entry name" value="PROKAR_LIPOPROTEIN"/>
    <property type="match status" value="1"/>
</dbReference>
<feature type="compositionally biased region" description="Basic and acidic residues" evidence="1">
    <location>
        <begin position="574"/>
        <end position="585"/>
    </location>
</feature>